<evidence type="ECO:0000256" key="4">
    <source>
        <dbReference type="SAM" id="MobiDB-lite"/>
    </source>
</evidence>
<organism evidence="5 6">
    <name type="scientific">Bugula neritina</name>
    <name type="common">Brown bryozoan</name>
    <name type="synonym">Sertularia neritina</name>
    <dbReference type="NCBI Taxonomy" id="10212"/>
    <lineage>
        <taxon>Eukaryota</taxon>
        <taxon>Metazoa</taxon>
        <taxon>Spiralia</taxon>
        <taxon>Lophotrochozoa</taxon>
        <taxon>Bryozoa</taxon>
        <taxon>Gymnolaemata</taxon>
        <taxon>Cheilostomatida</taxon>
        <taxon>Flustrina</taxon>
        <taxon>Buguloidea</taxon>
        <taxon>Bugulidae</taxon>
        <taxon>Bugula</taxon>
    </lineage>
</organism>
<dbReference type="PROSITE" id="PS51421">
    <property type="entry name" value="RAS"/>
    <property type="match status" value="1"/>
</dbReference>
<keyword evidence="3" id="KW-0342">GTP-binding</keyword>
<sequence>MSRMYYQDAHACVIMFDITYEKSLEICLQWKEDLDSKCTLDNGDPIPCILLANKVDLAGRRRFSTEEIEQFSRENNFIHFMETSVKENINVEESMQYLVKNLLQHEDLPRPRQRDSSDPVLTNQPTSKSKDKNGCCS</sequence>
<evidence type="ECO:0000256" key="3">
    <source>
        <dbReference type="ARBA" id="ARBA00023134"/>
    </source>
</evidence>
<feature type="compositionally biased region" description="Basic and acidic residues" evidence="4">
    <location>
        <begin position="128"/>
        <end position="137"/>
    </location>
</feature>
<dbReference type="Proteomes" id="UP000593567">
    <property type="component" value="Unassembled WGS sequence"/>
</dbReference>
<dbReference type="EMBL" id="VXIV02001553">
    <property type="protein sequence ID" value="KAF6031952.1"/>
    <property type="molecule type" value="Genomic_DNA"/>
</dbReference>
<feature type="region of interest" description="Disordered" evidence="4">
    <location>
        <begin position="106"/>
        <end position="137"/>
    </location>
</feature>
<dbReference type="SMART" id="SM00175">
    <property type="entry name" value="RAB"/>
    <property type="match status" value="1"/>
</dbReference>
<dbReference type="GO" id="GO:0005770">
    <property type="term" value="C:late endosome"/>
    <property type="evidence" value="ECO:0007669"/>
    <property type="project" value="TreeGrafter"/>
</dbReference>
<keyword evidence="6" id="KW-1185">Reference proteome</keyword>
<evidence type="ECO:0000256" key="1">
    <source>
        <dbReference type="ARBA" id="ARBA00006270"/>
    </source>
</evidence>
<dbReference type="GO" id="GO:0005525">
    <property type="term" value="F:GTP binding"/>
    <property type="evidence" value="ECO:0007669"/>
    <property type="project" value="UniProtKB-KW"/>
</dbReference>
<dbReference type="AlphaFoldDB" id="A0A7J7JZZ6"/>
<dbReference type="PANTHER" id="PTHR47981">
    <property type="entry name" value="RAB FAMILY"/>
    <property type="match status" value="1"/>
</dbReference>
<reference evidence="5" key="1">
    <citation type="submission" date="2020-06" db="EMBL/GenBank/DDBJ databases">
        <title>Draft genome of Bugula neritina, a colonial animal packing powerful symbionts and potential medicines.</title>
        <authorList>
            <person name="Rayko M."/>
        </authorList>
    </citation>
    <scope>NUCLEOTIDE SEQUENCE [LARGE SCALE GENOMIC DNA]</scope>
    <source>
        <strain evidence="5">Kwan_BN1</strain>
    </source>
</reference>
<dbReference type="GO" id="GO:0090385">
    <property type="term" value="P:phagosome-lysosome fusion"/>
    <property type="evidence" value="ECO:0007669"/>
    <property type="project" value="TreeGrafter"/>
</dbReference>
<comment type="caution">
    <text evidence="5">The sequence shown here is derived from an EMBL/GenBank/DDBJ whole genome shotgun (WGS) entry which is preliminary data.</text>
</comment>
<dbReference type="PRINTS" id="PR00449">
    <property type="entry name" value="RASTRNSFRMNG"/>
</dbReference>
<proteinExistence type="inferred from homology"/>
<name>A0A7J7JZZ6_BUGNE</name>
<dbReference type="SUPFAM" id="SSF52540">
    <property type="entry name" value="P-loop containing nucleoside triphosphate hydrolases"/>
    <property type="match status" value="1"/>
</dbReference>
<dbReference type="PANTHER" id="PTHR47981:SF42">
    <property type="entry name" value="RAS-RELATED PROTEIN RAB-7L1-LIKE ISOFORM X1"/>
    <property type="match status" value="1"/>
</dbReference>
<dbReference type="GO" id="GO:0008333">
    <property type="term" value="P:endosome to lysosome transport"/>
    <property type="evidence" value="ECO:0007669"/>
    <property type="project" value="TreeGrafter"/>
</dbReference>
<dbReference type="InterPro" id="IPR001806">
    <property type="entry name" value="Small_GTPase"/>
</dbReference>
<gene>
    <name evidence="5" type="ORF">EB796_009744</name>
</gene>
<dbReference type="Pfam" id="PF00071">
    <property type="entry name" value="Ras"/>
    <property type="match status" value="1"/>
</dbReference>
<evidence type="ECO:0000256" key="2">
    <source>
        <dbReference type="ARBA" id="ARBA00022741"/>
    </source>
</evidence>
<dbReference type="Gene3D" id="3.40.50.300">
    <property type="entry name" value="P-loop containing nucleotide triphosphate hydrolases"/>
    <property type="match status" value="1"/>
</dbReference>
<protein>
    <submittedName>
        <fullName evidence="5">RAB29</fullName>
    </submittedName>
</protein>
<evidence type="ECO:0000313" key="6">
    <source>
        <dbReference type="Proteomes" id="UP000593567"/>
    </source>
</evidence>
<dbReference type="GO" id="GO:0005764">
    <property type="term" value="C:lysosome"/>
    <property type="evidence" value="ECO:0007669"/>
    <property type="project" value="TreeGrafter"/>
</dbReference>
<feature type="compositionally biased region" description="Basic and acidic residues" evidence="4">
    <location>
        <begin position="106"/>
        <end position="117"/>
    </location>
</feature>
<comment type="similarity">
    <text evidence="1">Belongs to the small GTPase superfamily. Rab family.</text>
</comment>
<accession>A0A7J7JZZ6</accession>
<dbReference type="InterPro" id="IPR027417">
    <property type="entry name" value="P-loop_NTPase"/>
</dbReference>
<dbReference type="PROSITE" id="PS51419">
    <property type="entry name" value="RAB"/>
    <property type="match status" value="1"/>
</dbReference>
<dbReference type="OrthoDB" id="245989at2759"/>
<dbReference type="GO" id="GO:0003924">
    <property type="term" value="F:GTPase activity"/>
    <property type="evidence" value="ECO:0007669"/>
    <property type="project" value="InterPro"/>
</dbReference>
<evidence type="ECO:0000313" key="5">
    <source>
        <dbReference type="EMBL" id="KAF6031952.1"/>
    </source>
</evidence>
<dbReference type="GO" id="GO:0045335">
    <property type="term" value="C:phagocytic vesicle"/>
    <property type="evidence" value="ECO:0007669"/>
    <property type="project" value="TreeGrafter"/>
</dbReference>
<keyword evidence="2" id="KW-0547">Nucleotide-binding</keyword>
<dbReference type="SMART" id="SM00173">
    <property type="entry name" value="RAS"/>
    <property type="match status" value="1"/>
</dbReference>